<reference evidence="4 5" key="1">
    <citation type="submission" date="2015-07" db="EMBL/GenBank/DDBJ databases">
        <title>Genome analysis of myxobacterium Chondromyces crocatus Cm c5 reveals a high potential for natural compound synthesis and the genetic basis for the loss of fruiting body formation.</title>
        <authorList>
            <person name="Zaburannyi N."/>
            <person name="Bunk B."/>
            <person name="Maier J."/>
            <person name="Overmann J."/>
            <person name="Mueller R."/>
        </authorList>
    </citation>
    <scope>NUCLEOTIDE SEQUENCE [LARGE SCALE GENOMIC DNA]</scope>
    <source>
        <strain evidence="4 5">Cm c5</strain>
    </source>
</reference>
<evidence type="ECO:0000313" key="5">
    <source>
        <dbReference type="Proteomes" id="UP000067626"/>
    </source>
</evidence>
<evidence type="ECO:0000256" key="2">
    <source>
        <dbReference type="SAM" id="SignalP"/>
    </source>
</evidence>
<accession>A0A0K1EHA0</accession>
<sequence length="223" mass="24821">MTILRKPIAACVLACLAFGSAGCALLTKSDPIAPRYYNPERLNAPDPEPTSRNKPDSNPAHKLRLRAVRASEHLKERIVFRDSPTELGFYDGRRWTELPEHYLRRQLSAALFESQRVQQVIAGPAATLEVEMSAFEEVREPRRVGRVQIMFLLHDGNLVRFRETVTIERPIAGEGTPSAEATVSALGEALAAAVQRIVDRTLRELDFVTPTRPSPVPEPPPLP</sequence>
<evidence type="ECO:0000259" key="3">
    <source>
        <dbReference type="Pfam" id="PF03886"/>
    </source>
</evidence>
<dbReference type="Gene3D" id="3.40.50.10610">
    <property type="entry name" value="ABC-type transport auxiliary lipoprotein component"/>
    <property type="match status" value="1"/>
</dbReference>
<evidence type="ECO:0000313" key="4">
    <source>
        <dbReference type="EMBL" id="AKT40229.1"/>
    </source>
</evidence>
<dbReference type="OrthoDB" id="5519982at2"/>
<dbReference type="Proteomes" id="UP000067626">
    <property type="component" value="Chromosome"/>
</dbReference>
<dbReference type="Pfam" id="PF03886">
    <property type="entry name" value="ABC_trans_aux"/>
    <property type="match status" value="1"/>
</dbReference>
<dbReference type="SUPFAM" id="SSF159594">
    <property type="entry name" value="XCC0632-like"/>
    <property type="match status" value="1"/>
</dbReference>
<dbReference type="KEGG" id="ccro:CMC5_043820"/>
<organism evidence="4 5">
    <name type="scientific">Chondromyces crocatus</name>
    <dbReference type="NCBI Taxonomy" id="52"/>
    <lineage>
        <taxon>Bacteria</taxon>
        <taxon>Pseudomonadati</taxon>
        <taxon>Myxococcota</taxon>
        <taxon>Polyangia</taxon>
        <taxon>Polyangiales</taxon>
        <taxon>Polyangiaceae</taxon>
        <taxon>Chondromyces</taxon>
    </lineage>
</organism>
<dbReference type="RefSeq" id="WP_050432191.1">
    <property type="nucleotide sequence ID" value="NZ_CP012159.1"/>
</dbReference>
<protein>
    <recommendedName>
        <fullName evidence="3">ABC-type transport auxiliary lipoprotein component domain-containing protein</fullName>
    </recommendedName>
</protein>
<feature type="chain" id="PRO_5005459457" description="ABC-type transport auxiliary lipoprotein component domain-containing protein" evidence="2">
    <location>
        <begin position="24"/>
        <end position="223"/>
    </location>
</feature>
<gene>
    <name evidence="4" type="ORF">CMC5_043820</name>
</gene>
<proteinExistence type="predicted"/>
<keyword evidence="5" id="KW-1185">Reference proteome</keyword>
<name>A0A0K1EHA0_CHOCO</name>
<dbReference type="AlphaFoldDB" id="A0A0K1EHA0"/>
<evidence type="ECO:0000256" key="1">
    <source>
        <dbReference type="SAM" id="MobiDB-lite"/>
    </source>
</evidence>
<feature type="signal peptide" evidence="2">
    <location>
        <begin position="1"/>
        <end position="23"/>
    </location>
</feature>
<feature type="domain" description="ABC-type transport auxiliary lipoprotein component" evidence="3">
    <location>
        <begin position="47"/>
        <end position="197"/>
    </location>
</feature>
<dbReference type="STRING" id="52.CMC5_043820"/>
<dbReference type="PROSITE" id="PS51257">
    <property type="entry name" value="PROKAR_LIPOPROTEIN"/>
    <property type="match status" value="1"/>
</dbReference>
<dbReference type="EMBL" id="CP012159">
    <property type="protein sequence ID" value="AKT40229.1"/>
    <property type="molecule type" value="Genomic_DNA"/>
</dbReference>
<dbReference type="InterPro" id="IPR005586">
    <property type="entry name" value="ABC_trans_aux"/>
</dbReference>
<feature type="region of interest" description="Disordered" evidence="1">
    <location>
        <begin position="37"/>
        <end position="61"/>
    </location>
</feature>
<keyword evidence="2" id="KW-0732">Signal</keyword>